<name>A0A498RA21_9FIRM</name>
<sequence>MSEMARIAQLNMQGFHCSQILLILGLERQGKSNPDLIRAMTGLAGGLGFEGKICGTLTGAVCLLGLYAGRGEVEEQENHRLNIMIQELVVWFEERFGKDYGGIDCRIILNEDPWNRMLRCPNVVTETYLKVMEILEDNGFVTGSEPDEA</sequence>
<organism evidence="1 2">
    <name type="scientific">Lucifera butyrica</name>
    <dbReference type="NCBI Taxonomy" id="1351585"/>
    <lineage>
        <taxon>Bacteria</taxon>
        <taxon>Bacillati</taxon>
        <taxon>Bacillota</taxon>
        <taxon>Negativicutes</taxon>
        <taxon>Veillonellales</taxon>
        <taxon>Veillonellaceae</taxon>
        <taxon>Lucifera</taxon>
    </lineage>
</organism>
<dbReference type="AlphaFoldDB" id="A0A498RA21"/>
<dbReference type="EMBL" id="UPPP01000081">
    <property type="protein sequence ID" value="VBB07797.1"/>
    <property type="molecule type" value="Genomic_DNA"/>
</dbReference>
<dbReference type="NCBIfam" id="NF045669">
    <property type="entry name" value="DVU1555_fam_CGA"/>
    <property type="match status" value="1"/>
</dbReference>
<keyword evidence="2" id="KW-1185">Reference proteome</keyword>
<gene>
    <name evidence="1" type="ORF">LUCI_3062</name>
</gene>
<dbReference type="Proteomes" id="UP000277811">
    <property type="component" value="Unassembled WGS sequence"/>
</dbReference>
<dbReference type="InterPro" id="IPR010181">
    <property type="entry name" value="CGCAxxGCC_motif"/>
</dbReference>
<accession>A0A498RA21</accession>
<reference evidence="1 2" key="1">
    <citation type="submission" date="2018-06" db="EMBL/GenBank/DDBJ databases">
        <authorList>
            <person name="Strepis N."/>
        </authorList>
    </citation>
    <scope>NUCLEOTIDE SEQUENCE [LARGE SCALE GENOMIC DNA]</scope>
    <source>
        <strain evidence="1">LUCI</strain>
    </source>
</reference>
<dbReference type="Pfam" id="PF09719">
    <property type="entry name" value="C_GCAxxG_C_C"/>
    <property type="match status" value="1"/>
</dbReference>
<evidence type="ECO:0000313" key="2">
    <source>
        <dbReference type="Proteomes" id="UP000277811"/>
    </source>
</evidence>
<evidence type="ECO:0000313" key="1">
    <source>
        <dbReference type="EMBL" id="VBB07797.1"/>
    </source>
</evidence>
<protein>
    <submittedName>
        <fullName evidence="1">Cgcaxxgcc motif</fullName>
    </submittedName>
</protein>
<proteinExistence type="predicted"/>